<evidence type="ECO:0000256" key="9">
    <source>
        <dbReference type="RuleBase" id="RU363066"/>
    </source>
</evidence>
<evidence type="ECO:0000256" key="4">
    <source>
        <dbReference type="ARBA" id="ARBA00022679"/>
    </source>
</evidence>
<dbReference type="SUPFAM" id="SSF52540">
    <property type="entry name" value="P-loop containing nucleoside triphosphate hydrolases"/>
    <property type="match status" value="1"/>
</dbReference>
<dbReference type="EC" id="2.7.1.12" evidence="3 9"/>
<protein>
    <recommendedName>
        <fullName evidence="3 9">Gluconokinase</fullName>
        <ecNumber evidence="3 9">2.7.1.12</ecNumber>
    </recommendedName>
</protein>
<dbReference type="NCBIfam" id="TIGR01313">
    <property type="entry name" value="therm_gnt_kin"/>
    <property type="match status" value="1"/>
</dbReference>
<organism evidence="10 11">
    <name type="scientific">Paenarthrobacter histidinolovorans</name>
    <dbReference type="NCBI Taxonomy" id="43664"/>
    <lineage>
        <taxon>Bacteria</taxon>
        <taxon>Bacillati</taxon>
        <taxon>Actinomycetota</taxon>
        <taxon>Actinomycetes</taxon>
        <taxon>Micrococcales</taxon>
        <taxon>Micrococcaceae</taxon>
        <taxon>Paenarthrobacter</taxon>
    </lineage>
</organism>
<keyword evidence="4 9" id="KW-0808">Transferase</keyword>
<keyword evidence="11" id="KW-1185">Reference proteome</keyword>
<dbReference type="GO" id="GO:0046316">
    <property type="term" value="F:gluconokinase activity"/>
    <property type="evidence" value="ECO:0007669"/>
    <property type="project" value="UniProtKB-EC"/>
</dbReference>
<dbReference type="RefSeq" id="WP_404594492.1">
    <property type="nucleotide sequence ID" value="NZ_JBIYEW010000003.1"/>
</dbReference>
<comment type="pathway">
    <text evidence="1">Carbohydrate acid metabolism.</text>
</comment>
<dbReference type="InterPro" id="IPR006001">
    <property type="entry name" value="Therm_gnt_kin"/>
</dbReference>
<comment type="catalytic activity">
    <reaction evidence="8 9">
        <text>D-gluconate + ATP = 6-phospho-D-gluconate + ADP + H(+)</text>
        <dbReference type="Rhea" id="RHEA:19433"/>
        <dbReference type="ChEBI" id="CHEBI:15378"/>
        <dbReference type="ChEBI" id="CHEBI:18391"/>
        <dbReference type="ChEBI" id="CHEBI:30616"/>
        <dbReference type="ChEBI" id="CHEBI:58759"/>
        <dbReference type="ChEBI" id="CHEBI:456216"/>
        <dbReference type="EC" id="2.7.1.12"/>
    </reaction>
</comment>
<evidence type="ECO:0000313" key="11">
    <source>
        <dbReference type="Proteomes" id="UP001620520"/>
    </source>
</evidence>
<dbReference type="PANTHER" id="PTHR43442:SF3">
    <property type="entry name" value="GLUCONOKINASE-RELATED"/>
    <property type="match status" value="1"/>
</dbReference>
<comment type="similarity">
    <text evidence="2 9">Belongs to the gluconokinase GntK/GntV family.</text>
</comment>
<evidence type="ECO:0000256" key="5">
    <source>
        <dbReference type="ARBA" id="ARBA00022741"/>
    </source>
</evidence>
<dbReference type="EMBL" id="JBIYEW010000003">
    <property type="protein sequence ID" value="MFK4639421.1"/>
    <property type="molecule type" value="Genomic_DNA"/>
</dbReference>
<reference evidence="10 11" key="1">
    <citation type="submission" date="2024-10" db="EMBL/GenBank/DDBJ databases">
        <title>Novel secondary metabolite-producing bacteria for plant disease control.</title>
        <authorList>
            <person name="Chevrette M."/>
        </authorList>
    </citation>
    <scope>NUCLEOTIDE SEQUENCE [LARGE SCALE GENOMIC DNA]</scope>
    <source>
        <strain evidence="10 11">J30 TE3557</strain>
    </source>
</reference>
<evidence type="ECO:0000256" key="6">
    <source>
        <dbReference type="ARBA" id="ARBA00022777"/>
    </source>
</evidence>
<evidence type="ECO:0000256" key="8">
    <source>
        <dbReference type="ARBA" id="ARBA00048090"/>
    </source>
</evidence>
<name>A0ABW8N778_9MICC</name>
<dbReference type="PANTHER" id="PTHR43442">
    <property type="entry name" value="GLUCONOKINASE-RELATED"/>
    <property type="match status" value="1"/>
</dbReference>
<sequence length="170" mass="18548">MGHEPLPPLVVMGVSGCGKSTLGSLLSDRLGLPFQDGDDLHPAANKTKMGAGIPLDDNDRRPWLEEIGRSLRQSQDAGEPLIIACSALKRSYRDLLRQHAPDVVFVHLTGDRETLLARMNARDHEFMPSSLLDSQLGTLEPLASDEKHVLADFSLDPPLLVDAICGQLQH</sequence>
<dbReference type="CDD" id="cd02021">
    <property type="entry name" value="GntK"/>
    <property type="match status" value="1"/>
</dbReference>
<keyword evidence="5 9" id="KW-0547">Nucleotide-binding</keyword>
<evidence type="ECO:0000256" key="1">
    <source>
        <dbReference type="ARBA" id="ARBA00004761"/>
    </source>
</evidence>
<comment type="caution">
    <text evidence="10">The sequence shown here is derived from an EMBL/GenBank/DDBJ whole genome shotgun (WGS) entry which is preliminary data.</text>
</comment>
<dbReference type="Gene3D" id="3.40.50.300">
    <property type="entry name" value="P-loop containing nucleotide triphosphate hydrolases"/>
    <property type="match status" value="1"/>
</dbReference>
<dbReference type="Pfam" id="PF13238">
    <property type="entry name" value="AAA_18"/>
    <property type="match status" value="1"/>
</dbReference>
<evidence type="ECO:0000256" key="7">
    <source>
        <dbReference type="ARBA" id="ARBA00022840"/>
    </source>
</evidence>
<dbReference type="InterPro" id="IPR027417">
    <property type="entry name" value="P-loop_NTPase"/>
</dbReference>
<evidence type="ECO:0000313" key="10">
    <source>
        <dbReference type="EMBL" id="MFK4639421.1"/>
    </source>
</evidence>
<evidence type="ECO:0000256" key="2">
    <source>
        <dbReference type="ARBA" id="ARBA00008420"/>
    </source>
</evidence>
<dbReference type="Proteomes" id="UP001620520">
    <property type="component" value="Unassembled WGS sequence"/>
</dbReference>
<proteinExistence type="inferred from homology"/>
<evidence type="ECO:0000256" key="3">
    <source>
        <dbReference type="ARBA" id="ARBA00012054"/>
    </source>
</evidence>
<gene>
    <name evidence="10" type="ORF">ABIA52_002310</name>
</gene>
<keyword evidence="7 9" id="KW-0067">ATP-binding</keyword>
<accession>A0ABW8N778</accession>
<keyword evidence="6 9" id="KW-0418">Kinase</keyword>